<keyword evidence="2" id="KW-1185">Reference proteome</keyword>
<organism evidence="1 2">
    <name type="scientific">Thermus arciformis</name>
    <dbReference type="NCBI Taxonomy" id="482827"/>
    <lineage>
        <taxon>Bacteria</taxon>
        <taxon>Thermotogati</taxon>
        <taxon>Deinococcota</taxon>
        <taxon>Deinococci</taxon>
        <taxon>Thermales</taxon>
        <taxon>Thermaceae</taxon>
        <taxon>Thermus</taxon>
    </lineage>
</organism>
<evidence type="ECO:0000313" key="2">
    <source>
        <dbReference type="Proteomes" id="UP000199446"/>
    </source>
</evidence>
<evidence type="ECO:0000313" key="1">
    <source>
        <dbReference type="EMBL" id="SDE47979.1"/>
    </source>
</evidence>
<name>A0A1G7D8Z2_9DEIN</name>
<dbReference type="AlphaFoldDB" id="A0A1G7D8Z2"/>
<dbReference type="STRING" id="482827.SAMN04488243_10251"/>
<accession>A0A1G7D8Z2</accession>
<sequence length="163" mass="17392">MVRSLLSFHVEAPLEAVAAWAKGRTGGAGVYLVPDPPWTSLYHEALEAGEDPAAIRAFLGELSHLGRALTFMVLNEEDLLFLLAEGGGEKAVLQKGPELGEALQAPPDLLPLLKRASAMPPLSAAQALAAHFGLHPDHALLGFLDLLEAEEEEGLPEEVVYLE</sequence>
<dbReference type="Proteomes" id="UP000199446">
    <property type="component" value="Unassembled WGS sequence"/>
</dbReference>
<protein>
    <submittedName>
        <fullName evidence="1">Uncharacterized protein</fullName>
    </submittedName>
</protein>
<dbReference type="RefSeq" id="WP_093005073.1">
    <property type="nucleotide sequence ID" value="NZ_FNBC01000002.1"/>
</dbReference>
<dbReference type="OrthoDB" id="32692at2"/>
<reference evidence="2" key="1">
    <citation type="submission" date="2016-10" db="EMBL/GenBank/DDBJ databases">
        <authorList>
            <person name="Varghese N."/>
            <person name="Submissions S."/>
        </authorList>
    </citation>
    <scope>NUCLEOTIDE SEQUENCE [LARGE SCALE GENOMIC DNA]</scope>
    <source>
        <strain evidence="2">CGMCC 1.6992</strain>
    </source>
</reference>
<dbReference type="EMBL" id="FNBC01000002">
    <property type="protein sequence ID" value="SDE47979.1"/>
    <property type="molecule type" value="Genomic_DNA"/>
</dbReference>
<gene>
    <name evidence="1" type="ORF">SAMN04488243_10251</name>
</gene>
<proteinExistence type="predicted"/>